<dbReference type="KEGG" id="cyj:Cyan7822_1107"/>
<dbReference type="eggNOG" id="COG1695">
    <property type="taxonomic scope" value="Bacteria"/>
</dbReference>
<dbReference type="OrthoDB" id="9814826at2"/>
<feature type="domain" description="Transcription regulator PadR N-terminal" evidence="1">
    <location>
        <begin position="54"/>
        <end position="122"/>
    </location>
</feature>
<dbReference type="AlphaFoldDB" id="E0UEY4"/>
<keyword evidence="3" id="KW-1185">Reference proteome</keyword>
<dbReference type="Pfam" id="PF03551">
    <property type="entry name" value="PadR"/>
    <property type="match status" value="1"/>
</dbReference>
<reference evidence="3" key="1">
    <citation type="journal article" date="2011" name="MBio">
        <title>Novel metabolic attributes of the genus Cyanothece, comprising a group of unicellular nitrogen-fixing Cyanobacteria.</title>
        <authorList>
            <person name="Bandyopadhyay A."/>
            <person name="Elvitigala T."/>
            <person name="Welsh E."/>
            <person name="Stockel J."/>
            <person name="Liberton M."/>
            <person name="Min H."/>
            <person name="Sherman L.A."/>
            <person name="Pakrasi H.B."/>
        </authorList>
    </citation>
    <scope>NUCLEOTIDE SEQUENCE [LARGE SCALE GENOMIC DNA]</scope>
    <source>
        <strain evidence="3">PCC 7822</strain>
    </source>
</reference>
<dbReference type="InterPro" id="IPR005149">
    <property type="entry name" value="Tscrpt_reg_PadR_N"/>
</dbReference>
<dbReference type="InterPro" id="IPR036390">
    <property type="entry name" value="WH_DNA-bd_sf"/>
</dbReference>
<dbReference type="Proteomes" id="UP000008206">
    <property type="component" value="Chromosome"/>
</dbReference>
<evidence type="ECO:0000313" key="2">
    <source>
        <dbReference type="EMBL" id="ADN13114.1"/>
    </source>
</evidence>
<dbReference type="RefSeq" id="WP_013321221.1">
    <property type="nucleotide sequence ID" value="NC_014501.1"/>
</dbReference>
<organism evidence="2 3">
    <name type="scientific">Gloeothece verrucosa (strain PCC 7822)</name>
    <name type="common">Cyanothece sp. (strain PCC 7822)</name>
    <dbReference type="NCBI Taxonomy" id="497965"/>
    <lineage>
        <taxon>Bacteria</taxon>
        <taxon>Bacillati</taxon>
        <taxon>Cyanobacteriota</taxon>
        <taxon>Cyanophyceae</taxon>
        <taxon>Oscillatoriophycideae</taxon>
        <taxon>Chroococcales</taxon>
        <taxon>Aphanothecaceae</taxon>
        <taxon>Gloeothece</taxon>
        <taxon>Gloeothece verrucosa</taxon>
    </lineage>
</organism>
<protein>
    <submittedName>
        <fullName evidence="2">Transcriptional regulator, PadR-like family</fullName>
    </submittedName>
</protein>
<proteinExistence type="predicted"/>
<gene>
    <name evidence="2" type="ordered locus">Cyan7822_1107</name>
</gene>
<evidence type="ECO:0000259" key="1">
    <source>
        <dbReference type="Pfam" id="PF03551"/>
    </source>
</evidence>
<name>E0UEY4_GLOV7</name>
<dbReference type="SUPFAM" id="SSF46785">
    <property type="entry name" value="Winged helix' DNA-binding domain"/>
    <property type="match status" value="1"/>
</dbReference>
<dbReference type="InterPro" id="IPR036388">
    <property type="entry name" value="WH-like_DNA-bd_sf"/>
</dbReference>
<evidence type="ECO:0000313" key="3">
    <source>
        <dbReference type="Proteomes" id="UP000008206"/>
    </source>
</evidence>
<dbReference type="HOGENOM" id="CLU_063440_1_2_3"/>
<dbReference type="Gene3D" id="1.10.10.10">
    <property type="entry name" value="Winged helix-like DNA-binding domain superfamily/Winged helix DNA-binding domain"/>
    <property type="match status" value="1"/>
</dbReference>
<dbReference type="EMBL" id="CP002198">
    <property type="protein sequence ID" value="ADN13114.1"/>
    <property type="molecule type" value="Genomic_DNA"/>
</dbReference>
<accession>E0UEY4</accession>
<dbReference type="PANTHER" id="PTHR43252:SF2">
    <property type="entry name" value="TRANSCRIPTION REGULATOR, PADR-LIKE FAMILY"/>
    <property type="match status" value="1"/>
</dbReference>
<sequence>MFRPFHRHFFTPALAGFGHPFFASENFEGRQFKGGGRRGRHNSRTRRGDIKFILLSLLCERPRHGYELIKDLEGRYGGFRRLSPGSVYPTLQLLEEGGYLTSQQVEGKRVYTITESGQDLLTQRTQQTEQGSPLDDYYNQMSNQPSELMELSKALTQLNEAVTLIGNSGNLEQINRVRERIIELKREIYRMLSEQ</sequence>
<dbReference type="PANTHER" id="PTHR43252">
    <property type="entry name" value="TRANSCRIPTIONAL REGULATOR YQJI"/>
    <property type="match status" value="1"/>
</dbReference>